<organism evidence="1 2">
    <name type="scientific">Wandonia haliotis</name>
    <dbReference type="NCBI Taxonomy" id="574963"/>
    <lineage>
        <taxon>Bacteria</taxon>
        <taxon>Pseudomonadati</taxon>
        <taxon>Bacteroidota</taxon>
        <taxon>Flavobacteriia</taxon>
        <taxon>Flavobacteriales</taxon>
        <taxon>Crocinitomicaceae</taxon>
        <taxon>Wandonia</taxon>
    </lineage>
</organism>
<reference evidence="1 2" key="1">
    <citation type="journal article" date="2019" name="Int. J. Syst. Evol. Microbiol.">
        <title>The Global Catalogue of Microorganisms (GCM) 10K type strain sequencing project: providing services to taxonomists for standard genome sequencing and annotation.</title>
        <authorList>
            <consortium name="The Broad Institute Genomics Platform"/>
            <consortium name="The Broad Institute Genome Sequencing Center for Infectious Disease"/>
            <person name="Wu L."/>
            <person name="Ma J."/>
        </authorList>
    </citation>
    <scope>NUCLEOTIDE SEQUENCE [LARGE SCALE GENOMIC DNA]</scope>
    <source>
        <strain evidence="1 2">JCM 16083</strain>
    </source>
</reference>
<gene>
    <name evidence="1" type="ORF">GCM10009118_06570</name>
</gene>
<sequence length="114" mass="13017">MGVLLSGFFAETWVINQYVFNNQNFTEEFCENKDKPELECNGSCAVKKITHKDPVDDSPLQTEQEEVKKYSLTFFIEINEEQVHAGVGIPDFFRLNTNLVEGVTRSVDHPPVYA</sequence>
<protein>
    <submittedName>
        <fullName evidence="1">Uncharacterized protein</fullName>
    </submittedName>
</protein>
<keyword evidence="2" id="KW-1185">Reference proteome</keyword>
<proteinExistence type="predicted"/>
<accession>A0ABN1MM21</accession>
<dbReference type="EMBL" id="BAAAFH010000003">
    <property type="protein sequence ID" value="GAA0874249.1"/>
    <property type="molecule type" value="Genomic_DNA"/>
</dbReference>
<dbReference type="Proteomes" id="UP001501126">
    <property type="component" value="Unassembled WGS sequence"/>
</dbReference>
<evidence type="ECO:0000313" key="1">
    <source>
        <dbReference type="EMBL" id="GAA0874249.1"/>
    </source>
</evidence>
<evidence type="ECO:0000313" key="2">
    <source>
        <dbReference type="Proteomes" id="UP001501126"/>
    </source>
</evidence>
<name>A0ABN1MM21_9FLAO</name>
<comment type="caution">
    <text evidence="1">The sequence shown here is derived from an EMBL/GenBank/DDBJ whole genome shotgun (WGS) entry which is preliminary data.</text>
</comment>